<name>A0AA40ZXH5_9SPHN</name>
<accession>A0AA40ZXH5</accession>
<sequence>MAFTPDNFERSAQIVEAFAEGEDDERVVDLLARIATAIREHAVDD</sequence>
<dbReference type="EMBL" id="JAFHKU010000074">
    <property type="protein sequence ID" value="MBN3556824.1"/>
    <property type="molecule type" value="Genomic_DNA"/>
</dbReference>
<reference evidence="1" key="1">
    <citation type="submission" date="2021-01" db="EMBL/GenBank/DDBJ databases">
        <title>Genome Sequencing of Type Strains.</title>
        <authorList>
            <person name="Lemaire J.F."/>
            <person name="Inderbitzin P."/>
            <person name="Collins S.B."/>
            <person name="Wespe N."/>
            <person name="Knight-Connoni V."/>
        </authorList>
    </citation>
    <scope>NUCLEOTIDE SEQUENCE</scope>
    <source>
        <strain evidence="1">DSM 14562</strain>
    </source>
</reference>
<gene>
    <name evidence="1" type="ORF">JYA60_01015</name>
</gene>
<evidence type="ECO:0000313" key="2">
    <source>
        <dbReference type="Proteomes" id="UP000704529"/>
    </source>
</evidence>
<dbReference type="RefSeq" id="WP_184106712.1">
    <property type="nucleotide sequence ID" value="NZ_JACHNX010000029.1"/>
</dbReference>
<protein>
    <submittedName>
        <fullName evidence="1">Uncharacterized protein</fullName>
    </submittedName>
</protein>
<dbReference type="Proteomes" id="UP000704529">
    <property type="component" value="Unassembled WGS sequence"/>
</dbReference>
<dbReference type="AlphaFoldDB" id="A0AA40ZXH5"/>
<evidence type="ECO:0000313" key="1">
    <source>
        <dbReference type="EMBL" id="MBN3556824.1"/>
    </source>
</evidence>
<organism evidence="1 2">
    <name type="scientific">Sphingomonas yabuuchiae</name>
    <dbReference type="NCBI Taxonomy" id="172044"/>
    <lineage>
        <taxon>Bacteria</taxon>
        <taxon>Pseudomonadati</taxon>
        <taxon>Pseudomonadota</taxon>
        <taxon>Alphaproteobacteria</taxon>
        <taxon>Sphingomonadales</taxon>
        <taxon>Sphingomonadaceae</taxon>
        <taxon>Sphingomonas</taxon>
    </lineage>
</organism>
<comment type="caution">
    <text evidence="1">The sequence shown here is derived from an EMBL/GenBank/DDBJ whole genome shotgun (WGS) entry which is preliminary data.</text>
</comment>
<proteinExistence type="predicted"/>